<dbReference type="PANTHER" id="PTHR32325:SF4">
    <property type="entry name" value="TRYPTOPHANASE"/>
    <property type="match status" value="1"/>
</dbReference>
<dbReference type="InterPro" id="IPR001597">
    <property type="entry name" value="ArAA_b-elim_lyase/Thr_aldolase"/>
</dbReference>
<evidence type="ECO:0000313" key="7">
    <source>
        <dbReference type="EMBL" id="SMX53130.1"/>
    </source>
</evidence>
<dbReference type="InterPro" id="IPR015424">
    <property type="entry name" value="PyrdxlP-dep_Trfase"/>
</dbReference>
<dbReference type="EC" id="4.1.99.1" evidence="7"/>
<name>A0A1Y6K514_9CHLR</name>
<dbReference type="AlphaFoldDB" id="A0A1Y6K514"/>
<organism evidence="7 8">
    <name type="scientific">Candidatus Brevifilum fermentans</name>
    <dbReference type="NCBI Taxonomy" id="1986204"/>
    <lineage>
        <taxon>Bacteria</taxon>
        <taxon>Bacillati</taxon>
        <taxon>Chloroflexota</taxon>
        <taxon>Anaerolineae</taxon>
        <taxon>Anaerolineales</taxon>
        <taxon>Anaerolineaceae</taxon>
        <taxon>Candidatus Brevifilum</taxon>
    </lineage>
</organism>
<gene>
    <name evidence="7" type="primary">tnaA</name>
    <name evidence="7" type="ORF">CFX1CAM_0064</name>
</gene>
<keyword evidence="8" id="KW-1185">Reference proteome</keyword>
<comment type="similarity">
    <text evidence="2">Belongs to the beta-eliminating lyase family.</text>
</comment>
<dbReference type="InterPro" id="IPR015422">
    <property type="entry name" value="PyrdxlP-dep_Trfase_small"/>
</dbReference>
<sequence length="458" mass="50664">MSIPFVEPFRIKVVEPIKHTTRPERESILAFAYNNLFGVPAEDVFIDFLSDSGTNAMSDRQWSAMMVGDEAYGGARSFTHFEAAVREVLGFPCVLPTHQGRGAEGILFKTLVKPGQSVPNNRHFDTTQANLLALNANPVDLAVDEASDPHSLLPFKGNMDLGKLERFIDQTGVENIPIGMLTVTNNSAAGQPVSMANIKATSELYRRYGIPFFLDACRFSENAWFIKQREPGYADRPVAEIALEMFSYADGCTMSAKKDAIVNMGGFIACRDEDLKQKLAQHLIIQEGFITYGGLTGRDLEAIAVGLHEGISEDYLDYRERHTRYLGEVLQSAGLQVYQPTGGHAVYVDAAHTLPHIPPAQFPGVALANQLYIEGGVRTVEIGSLMFSHPDPLTGEVIPAPNEMVRFAIPRRVYTRSHLDYVGEVAREVVKNAADLRGLEITWAPELLRHFIARLAWV</sequence>
<evidence type="ECO:0000256" key="1">
    <source>
        <dbReference type="ARBA" id="ARBA00001933"/>
    </source>
</evidence>
<feature type="modified residue" description="N6-(pyridoxal phosphate)lysine" evidence="5">
    <location>
        <position position="258"/>
    </location>
</feature>
<evidence type="ECO:0000313" key="8">
    <source>
        <dbReference type="Proteomes" id="UP000195514"/>
    </source>
</evidence>
<dbReference type="Gene3D" id="3.90.1150.10">
    <property type="entry name" value="Aspartate Aminotransferase, domain 1"/>
    <property type="match status" value="1"/>
</dbReference>
<proteinExistence type="inferred from homology"/>
<dbReference type="PIRSF" id="PIRSF001386">
    <property type="entry name" value="Trpase"/>
    <property type="match status" value="1"/>
</dbReference>
<dbReference type="GO" id="GO:0009034">
    <property type="term" value="F:tryptophanase activity"/>
    <property type="evidence" value="ECO:0007669"/>
    <property type="project" value="UniProtKB-EC"/>
</dbReference>
<dbReference type="EMBL" id="LT859958">
    <property type="protein sequence ID" value="SMX53130.1"/>
    <property type="molecule type" value="Genomic_DNA"/>
</dbReference>
<dbReference type="RefSeq" id="WP_087861088.1">
    <property type="nucleotide sequence ID" value="NZ_LT859958.1"/>
</dbReference>
<protein>
    <submittedName>
        <fullName evidence="7">Tryptophanase</fullName>
        <ecNumber evidence="7">4.1.99.1</ecNumber>
    </submittedName>
</protein>
<comment type="cofactor">
    <cofactor evidence="1 5">
        <name>pyridoxal 5'-phosphate</name>
        <dbReference type="ChEBI" id="CHEBI:597326"/>
    </cofactor>
</comment>
<reference evidence="8" key="1">
    <citation type="submission" date="2017-05" db="EMBL/GenBank/DDBJ databases">
        <authorList>
            <person name="Kirkegaard R."/>
            <person name="Mcilroy J S."/>
        </authorList>
    </citation>
    <scope>NUCLEOTIDE SEQUENCE [LARGE SCALE GENOMIC DNA]</scope>
</reference>
<dbReference type="Proteomes" id="UP000195514">
    <property type="component" value="Chromosome I"/>
</dbReference>
<keyword evidence="3 5" id="KW-0663">Pyridoxal phosphate</keyword>
<evidence type="ECO:0000259" key="6">
    <source>
        <dbReference type="Pfam" id="PF01212"/>
    </source>
</evidence>
<evidence type="ECO:0000256" key="5">
    <source>
        <dbReference type="PIRSR" id="PIRSR611166-50"/>
    </source>
</evidence>
<dbReference type="Pfam" id="PF01212">
    <property type="entry name" value="Beta_elim_lyase"/>
    <property type="match status" value="1"/>
</dbReference>
<dbReference type="SUPFAM" id="SSF53383">
    <property type="entry name" value="PLP-dependent transferases"/>
    <property type="match status" value="1"/>
</dbReference>
<evidence type="ECO:0000256" key="4">
    <source>
        <dbReference type="ARBA" id="ARBA00023239"/>
    </source>
</evidence>
<dbReference type="PROSITE" id="PS00853">
    <property type="entry name" value="BETA_ELIM_LYASE"/>
    <property type="match status" value="1"/>
</dbReference>
<feature type="domain" description="Aromatic amino acid beta-eliminating lyase/threonine aldolase" evidence="6">
    <location>
        <begin position="47"/>
        <end position="422"/>
    </location>
</feature>
<dbReference type="InterPro" id="IPR011166">
    <property type="entry name" value="Beta-eliminating_lyase"/>
</dbReference>
<dbReference type="InterPro" id="IPR015421">
    <property type="entry name" value="PyrdxlP-dep_Trfase_major"/>
</dbReference>
<dbReference type="Gene3D" id="3.40.640.10">
    <property type="entry name" value="Type I PLP-dependent aspartate aminotransferase-like (Major domain)"/>
    <property type="match status" value="1"/>
</dbReference>
<dbReference type="InterPro" id="IPR018176">
    <property type="entry name" value="Tryptophanase_CS"/>
</dbReference>
<dbReference type="KEGG" id="abat:CFX1CAM_0064"/>
<dbReference type="NCBIfam" id="NF009709">
    <property type="entry name" value="PRK13238.1"/>
    <property type="match status" value="1"/>
</dbReference>
<dbReference type="OrthoDB" id="9764079at2"/>
<evidence type="ECO:0000256" key="2">
    <source>
        <dbReference type="ARBA" id="ARBA00009721"/>
    </source>
</evidence>
<accession>A0A1Y6K514</accession>
<evidence type="ECO:0000256" key="3">
    <source>
        <dbReference type="ARBA" id="ARBA00022898"/>
    </source>
</evidence>
<dbReference type="PANTHER" id="PTHR32325">
    <property type="entry name" value="BETA-ELIMINATING LYASE-LIKE PROTEIN-RELATED"/>
    <property type="match status" value="1"/>
</dbReference>
<keyword evidence="4 7" id="KW-0456">Lyase</keyword>